<dbReference type="AlphaFoldDB" id="A0A8R7V077"/>
<proteinExistence type="predicted"/>
<reference evidence="2" key="2">
    <citation type="submission" date="2018-03" db="EMBL/GenBank/DDBJ databases">
        <title>The Triticum urartu genome reveals the dynamic nature of wheat genome evolution.</title>
        <authorList>
            <person name="Ling H."/>
            <person name="Ma B."/>
            <person name="Shi X."/>
            <person name="Liu H."/>
            <person name="Dong L."/>
            <person name="Sun H."/>
            <person name="Cao Y."/>
            <person name="Gao Q."/>
            <person name="Zheng S."/>
            <person name="Li Y."/>
            <person name="Yu Y."/>
            <person name="Du H."/>
            <person name="Qi M."/>
            <person name="Li Y."/>
            <person name="Yu H."/>
            <person name="Cui Y."/>
            <person name="Wang N."/>
            <person name="Chen C."/>
            <person name="Wu H."/>
            <person name="Zhao Y."/>
            <person name="Zhang J."/>
            <person name="Li Y."/>
            <person name="Zhou W."/>
            <person name="Zhang B."/>
            <person name="Hu W."/>
            <person name="Eijk M."/>
            <person name="Tang J."/>
            <person name="Witsenboer H."/>
            <person name="Zhao S."/>
            <person name="Li Z."/>
            <person name="Zhang A."/>
            <person name="Wang D."/>
            <person name="Liang C."/>
        </authorList>
    </citation>
    <scope>NUCLEOTIDE SEQUENCE [LARGE SCALE GENOMIC DNA]</scope>
    <source>
        <strain evidence="2">cv. G1812</strain>
    </source>
</reference>
<keyword evidence="1" id="KW-0812">Transmembrane</keyword>
<evidence type="ECO:0000313" key="3">
    <source>
        <dbReference type="Proteomes" id="UP000015106"/>
    </source>
</evidence>
<name>A0A8R7V077_TRIUA</name>
<keyword evidence="1" id="KW-1133">Transmembrane helix</keyword>
<dbReference type="EnsemblPlants" id="TuG1812G0700000206.01.T01">
    <property type="protein sequence ID" value="TuG1812G0700000206.01.T01"/>
    <property type="gene ID" value="TuG1812G0700000206.01"/>
</dbReference>
<sequence length="94" mass="10135">MTSETCRKNSYQSLISSTTMGNLMVSTSSSSFSSLGYNLPILLTSTLSLLIPLLLHHYIFLFVVLGEEPGKTGPMACWPCCAPDVHVLLQLGLG</sequence>
<accession>A0A8R7V077</accession>
<keyword evidence="3" id="KW-1185">Reference proteome</keyword>
<reference evidence="3" key="1">
    <citation type="journal article" date="2013" name="Nature">
        <title>Draft genome of the wheat A-genome progenitor Triticum urartu.</title>
        <authorList>
            <person name="Ling H.Q."/>
            <person name="Zhao S."/>
            <person name="Liu D."/>
            <person name="Wang J."/>
            <person name="Sun H."/>
            <person name="Zhang C."/>
            <person name="Fan H."/>
            <person name="Li D."/>
            <person name="Dong L."/>
            <person name="Tao Y."/>
            <person name="Gao C."/>
            <person name="Wu H."/>
            <person name="Li Y."/>
            <person name="Cui Y."/>
            <person name="Guo X."/>
            <person name="Zheng S."/>
            <person name="Wang B."/>
            <person name="Yu K."/>
            <person name="Liang Q."/>
            <person name="Yang W."/>
            <person name="Lou X."/>
            <person name="Chen J."/>
            <person name="Feng M."/>
            <person name="Jian J."/>
            <person name="Zhang X."/>
            <person name="Luo G."/>
            <person name="Jiang Y."/>
            <person name="Liu J."/>
            <person name="Wang Z."/>
            <person name="Sha Y."/>
            <person name="Zhang B."/>
            <person name="Wu H."/>
            <person name="Tang D."/>
            <person name="Shen Q."/>
            <person name="Xue P."/>
            <person name="Zou S."/>
            <person name="Wang X."/>
            <person name="Liu X."/>
            <person name="Wang F."/>
            <person name="Yang Y."/>
            <person name="An X."/>
            <person name="Dong Z."/>
            <person name="Zhang K."/>
            <person name="Zhang X."/>
            <person name="Luo M.C."/>
            <person name="Dvorak J."/>
            <person name="Tong Y."/>
            <person name="Wang J."/>
            <person name="Yang H."/>
            <person name="Li Z."/>
            <person name="Wang D."/>
            <person name="Zhang A."/>
            <person name="Wang J."/>
        </authorList>
    </citation>
    <scope>NUCLEOTIDE SEQUENCE</scope>
    <source>
        <strain evidence="3">cv. G1812</strain>
    </source>
</reference>
<reference evidence="2" key="3">
    <citation type="submission" date="2022-06" db="UniProtKB">
        <authorList>
            <consortium name="EnsemblPlants"/>
        </authorList>
    </citation>
    <scope>IDENTIFICATION</scope>
</reference>
<organism evidence="2 3">
    <name type="scientific">Triticum urartu</name>
    <name type="common">Red wild einkorn</name>
    <name type="synonym">Crithodium urartu</name>
    <dbReference type="NCBI Taxonomy" id="4572"/>
    <lineage>
        <taxon>Eukaryota</taxon>
        <taxon>Viridiplantae</taxon>
        <taxon>Streptophyta</taxon>
        <taxon>Embryophyta</taxon>
        <taxon>Tracheophyta</taxon>
        <taxon>Spermatophyta</taxon>
        <taxon>Magnoliopsida</taxon>
        <taxon>Liliopsida</taxon>
        <taxon>Poales</taxon>
        <taxon>Poaceae</taxon>
        <taxon>BOP clade</taxon>
        <taxon>Pooideae</taxon>
        <taxon>Triticodae</taxon>
        <taxon>Triticeae</taxon>
        <taxon>Triticinae</taxon>
        <taxon>Triticum</taxon>
    </lineage>
</organism>
<protein>
    <submittedName>
        <fullName evidence="2">Uncharacterized protein</fullName>
    </submittedName>
</protein>
<dbReference type="Proteomes" id="UP000015106">
    <property type="component" value="Chromosome 7"/>
</dbReference>
<feature type="transmembrane region" description="Helical" evidence="1">
    <location>
        <begin position="41"/>
        <end position="65"/>
    </location>
</feature>
<dbReference type="Gramene" id="TuG1812G0700000206.01.T01">
    <property type="protein sequence ID" value="TuG1812G0700000206.01.T01"/>
    <property type="gene ID" value="TuG1812G0700000206.01"/>
</dbReference>
<evidence type="ECO:0000313" key="2">
    <source>
        <dbReference type="EnsemblPlants" id="TuG1812G0700000206.01.T01"/>
    </source>
</evidence>
<keyword evidence="1" id="KW-0472">Membrane</keyword>
<evidence type="ECO:0000256" key="1">
    <source>
        <dbReference type="SAM" id="Phobius"/>
    </source>
</evidence>